<dbReference type="PANTHER" id="PTHR43095:SF5">
    <property type="entry name" value="XYLULOSE KINASE"/>
    <property type="match status" value="1"/>
</dbReference>
<evidence type="ECO:0000259" key="4">
    <source>
        <dbReference type="Pfam" id="PF00370"/>
    </source>
</evidence>
<dbReference type="Proteomes" id="UP000657177">
    <property type="component" value="Unassembled WGS sequence"/>
</dbReference>
<comment type="caution">
    <text evidence="6">The sequence shown here is derived from an EMBL/GenBank/DDBJ whole genome shotgun (WGS) entry which is preliminary data.</text>
</comment>
<proteinExistence type="inferred from homology"/>
<dbReference type="RefSeq" id="WP_181340371.1">
    <property type="nucleotide sequence ID" value="NZ_JAAKDE010000025.1"/>
</dbReference>
<keyword evidence="7" id="KW-1185">Reference proteome</keyword>
<name>A0A8J6I279_9FIRM</name>
<dbReference type="PANTHER" id="PTHR43095">
    <property type="entry name" value="SUGAR KINASE"/>
    <property type="match status" value="1"/>
</dbReference>
<dbReference type="GO" id="GO:0016301">
    <property type="term" value="F:kinase activity"/>
    <property type="evidence" value="ECO:0007669"/>
    <property type="project" value="UniProtKB-KW"/>
</dbReference>
<dbReference type="GO" id="GO:0005975">
    <property type="term" value="P:carbohydrate metabolic process"/>
    <property type="evidence" value="ECO:0007669"/>
    <property type="project" value="InterPro"/>
</dbReference>
<dbReference type="Pfam" id="PF02782">
    <property type="entry name" value="FGGY_C"/>
    <property type="match status" value="1"/>
</dbReference>
<dbReference type="EMBL" id="JAAKDE010000025">
    <property type="protein sequence ID" value="MBA2133903.1"/>
    <property type="molecule type" value="Genomic_DNA"/>
</dbReference>
<protein>
    <submittedName>
        <fullName evidence="6">Carbohydrate kinase</fullName>
    </submittedName>
</protein>
<evidence type="ECO:0000256" key="1">
    <source>
        <dbReference type="ARBA" id="ARBA00009156"/>
    </source>
</evidence>
<evidence type="ECO:0000313" key="6">
    <source>
        <dbReference type="EMBL" id="MBA2133903.1"/>
    </source>
</evidence>
<dbReference type="PIRSF" id="PIRSF000538">
    <property type="entry name" value="GlpK"/>
    <property type="match status" value="1"/>
</dbReference>
<dbReference type="AlphaFoldDB" id="A0A8J6I279"/>
<reference evidence="6" key="1">
    <citation type="submission" date="2020-06" db="EMBL/GenBank/DDBJ databases">
        <title>Novel chitinolytic bacterium.</title>
        <authorList>
            <person name="Ungkulpasvich U."/>
            <person name="Kosugi A."/>
            <person name="Uke A."/>
        </authorList>
    </citation>
    <scope>NUCLEOTIDE SEQUENCE</scope>
    <source>
        <strain evidence="6">UUS1-1</strain>
    </source>
</reference>
<dbReference type="Pfam" id="PF00370">
    <property type="entry name" value="FGGY_N"/>
    <property type="match status" value="1"/>
</dbReference>
<dbReference type="Gene3D" id="3.30.420.40">
    <property type="match status" value="2"/>
</dbReference>
<dbReference type="InterPro" id="IPR018485">
    <property type="entry name" value="FGGY_C"/>
</dbReference>
<evidence type="ECO:0000259" key="5">
    <source>
        <dbReference type="Pfam" id="PF02782"/>
    </source>
</evidence>
<dbReference type="SUPFAM" id="SSF53067">
    <property type="entry name" value="Actin-like ATPase domain"/>
    <property type="match status" value="2"/>
</dbReference>
<dbReference type="CDD" id="cd07805">
    <property type="entry name" value="ASKHA_NBD_FGGY_CvXK-like"/>
    <property type="match status" value="1"/>
</dbReference>
<sequence>MSTYVLAYDVGTTSMKTCLFALTDRITLLADAVEGYELYMMENGGVEQDPEDWWRAMCRATRQVLAVSGISPHQIAGLSFCGQMQGLVLVDANGAPVRRSMSYMDNRAKAELKEGMGRGIKIAGLNAYKVFHSIRISKAVAASVKDPVWKYKWVARNEPASFEKVYKWLDVKEYLVLKTTGEFVMTEDSAFATLLYDTRPGRRGFSKKLCAMLGVNPKHLPRVVASTDLVGRVTPQAAAELGLAAGIPVFGGGGDAALIGVGAGAVGEGSTHIYLGTSGWVSTVVRRQRLDTKNMIAAIIGAHPGYFHYFAELETAGKCLEWVRDHLALDEINIYLRDKDGRSLETVNVNLYDYMMQAIKDVPPGSNGVIFTPWLHGNRCPFEDPNARGMFFNISLETGKTELIHAVLEGVCYHLRWQLEAAERKVKAARRIRLVGGGALAPLTCQILADVLGREIETVEHPQNCGAVGAALVVAVGLGLLPDLTAAGQLVPVKERYLPNPEHKAVYDRYFPIFKSLYYNNRKAFSLLNG</sequence>
<keyword evidence="3 6" id="KW-0418">Kinase</keyword>
<organism evidence="6 7">
    <name type="scientific">Capillibacterium thermochitinicola</name>
    <dbReference type="NCBI Taxonomy" id="2699427"/>
    <lineage>
        <taxon>Bacteria</taxon>
        <taxon>Bacillati</taxon>
        <taxon>Bacillota</taxon>
        <taxon>Capillibacterium</taxon>
    </lineage>
</organism>
<evidence type="ECO:0000313" key="7">
    <source>
        <dbReference type="Proteomes" id="UP000657177"/>
    </source>
</evidence>
<dbReference type="InterPro" id="IPR000577">
    <property type="entry name" value="Carb_kinase_FGGY"/>
</dbReference>
<gene>
    <name evidence="6" type="ORF">G5B42_10200</name>
</gene>
<dbReference type="InterPro" id="IPR050406">
    <property type="entry name" value="FGGY_Carb_Kinase"/>
</dbReference>
<feature type="domain" description="Carbohydrate kinase FGGY N-terminal" evidence="4">
    <location>
        <begin position="4"/>
        <end position="258"/>
    </location>
</feature>
<feature type="domain" description="Carbohydrate kinase FGGY C-terminal" evidence="5">
    <location>
        <begin position="273"/>
        <end position="476"/>
    </location>
</feature>
<keyword evidence="2" id="KW-0808">Transferase</keyword>
<evidence type="ECO:0000256" key="2">
    <source>
        <dbReference type="ARBA" id="ARBA00022679"/>
    </source>
</evidence>
<dbReference type="InterPro" id="IPR018484">
    <property type="entry name" value="FGGY_N"/>
</dbReference>
<dbReference type="InterPro" id="IPR043129">
    <property type="entry name" value="ATPase_NBD"/>
</dbReference>
<comment type="similarity">
    <text evidence="1">Belongs to the FGGY kinase family.</text>
</comment>
<accession>A0A8J6I279</accession>
<evidence type="ECO:0000256" key="3">
    <source>
        <dbReference type="ARBA" id="ARBA00022777"/>
    </source>
</evidence>